<feature type="transmembrane region" description="Helical" evidence="1">
    <location>
        <begin position="103"/>
        <end position="125"/>
    </location>
</feature>
<protein>
    <submittedName>
        <fullName evidence="2">Uncharacterized protein DUF3105</fullName>
    </submittedName>
</protein>
<organism evidence="2 3">
    <name type="scientific">Actinoplanes xinjiangensis</name>
    <dbReference type="NCBI Taxonomy" id="512350"/>
    <lineage>
        <taxon>Bacteria</taxon>
        <taxon>Bacillati</taxon>
        <taxon>Actinomycetota</taxon>
        <taxon>Actinomycetes</taxon>
        <taxon>Micromonosporales</taxon>
        <taxon>Micromonosporaceae</taxon>
        <taxon>Actinoplanes</taxon>
    </lineage>
</organism>
<keyword evidence="3" id="KW-1185">Reference proteome</keyword>
<dbReference type="InterPro" id="IPR021454">
    <property type="entry name" value="DUF3105"/>
</dbReference>
<name>A0A316F4Z0_9ACTN</name>
<dbReference type="Pfam" id="PF13795">
    <property type="entry name" value="HupE_UreJ_2"/>
    <property type="match status" value="1"/>
</dbReference>
<evidence type="ECO:0000313" key="3">
    <source>
        <dbReference type="Proteomes" id="UP000245697"/>
    </source>
</evidence>
<accession>A0A316F4Z0</accession>
<comment type="caution">
    <text evidence="2">The sequence shown here is derived from an EMBL/GenBank/DDBJ whole genome shotgun (WGS) entry which is preliminary data.</text>
</comment>
<feature type="transmembrane region" description="Helical" evidence="1">
    <location>
        <begin position="137"/>
        <end position="156"/>
    </location>
</feature>
<reference evidence="2 3" key="1">
    <citation type="submission" date="2018-05" db="EMBL/GenBank/DDBJ databases">
        <title>Genomic Encyclopedia of Archaeal and Bacterial Type Strains, Phase II (KMG-II): from individual species to whole genera.</title>
        <authorList>
            <person name="Goeker M."/>
        </authorList>
    </citation>
    <scope>NUCLEOTIDE SEQUENCE [LARGE SCALE GENOMIC DNA]</scope>
    <source>
        <strain evidence="2 3">DSM 45184</strain>
    </source>
</reference>
<evidence type="ECO:0000256" key="1">
    <source>
        <dbReference type="SAM" id="Phobius"/>
    </source>
</evidence>
<dbReference type="InterPro" id="IPR032809">
    <property type="entry name" value="Put_HupE_UreJ"/>
</dbReference>
<dbReference type="EMBL" id="QGGR01000022">
    <property type="protein sequence ID" value="PWK39441.1"/>
    <property type="molecule type" value="Genomic_DNA"/>
</dbReference>
<dbReference type="Pfam" id="PF11303">
    <property type="entry name" value="DUF3105"/>
    <property type="match status" value="1"/>
</dbReference>
<feature type="transmembrane region" description="Helical" evidence="1">
    <location>
        <begin position="12"/>
        <end position="34"/>
    </location>
</feature>
<dbReference type="AlphaFoldDB" id="A0A316F4Z0"/>
<keyword evidence="1" id="KW-1133">Transmembrane helix</keyword>
<dbReference type="RefSeq" id="WP_109600577.1">
    <property type="nucleotide sequence ID" value="NZ_BONA01000075.1"/>
</dbReference>
<sequence>MRPIHDAAKRAATFISLFALGHSITLIVATLAGWRVNATLVDIAVAFSLVFVGVVGVVGRPADWRWFGAAVFGFGLVHGIGLAPRLQDLDLPADGVLSRVLFFNLGVELGQLAALLLMAGAVRLLGRVRPSPQRIRLAYGALIAAGIVAAGVLTVLEVTAKEEPAEAVSASCQVRERTGTYPGGGGHPPKDFYEPGEQAPAKAFGHVVGDGFVIVRYRPDLPADQLAQLRAYVNDKSSGKVVGGPDPAQTEPVKAVHAYRTELVCSAFDLPAVQEFSKAWFADPRSKSAG</sequence>
<keyword evidence="1" id="KW-0472">Membrane</keyword>
<gene>
    <name evidence="2" type="ORF">BC793_12213</name>
</gene>
<evidence type="ECO:0000313" key="2">
    <source>
        <dbReference type="EMBL" id="PWK39441.1"/>
    </source>
</evidence>
<feature type="transmembrane region" description="Helical" evidence="1">
    <location>
        <begin position="40"/>
        <end position="59"/>
    </location>
</feature>
<keyword evidence="1" id="KW-0812">Transmembrane</keyword>
<proteinExistence type="predicted"/>
<dbReference type="OrthoDB" id="9808870at2"/>
<dbReference type="Proteomes" id="UP000245697">
    <property type="component" value="Unassembled WGS sequence"/>
</dbReference>
<feature type="transmembrane region" description="Helical" evidence="1">
    <location>
        <begin position="66"/>
        <end position="83"/>
    </location>
</feature>